<dbReference type="Pfam" id="PF02151">
    <property type="entry name" value="UVR"/>
    <property type="match status" value="1"/>
</dbReference>
<dbReference type="PANTHER" id="PTHR38430">
    <property type="entry name" value="PROTEIN-ARGININE KINASE ACTIVATOR PROTEIN"/>
    <property type="match status" value="1"/>
</dbReference>
<evidence type="ECO:0000313" key="2">
    <source>
        <dbReference type="EMBL" id="TSB44640.1"/>
    </source>
</evidence>
<dbReference type="AlphaFoldDB" id="A0A553ZT56"/>
<dbReference type="Proteomes" id="UP000318521">
    <property type="component" value="Unassembled WGS sequence"/>
</dbReference>
<dbReference type="OrthoDB" id="9788704at2"/>
<dbReference type="InterPro" id="IPR025542">
    <property type="entry name" value="YacH"/>
</dbReference>
<dbReference type="RefSeq" id="WP_143850728.1">
    <property type="nucleotide sequence ID" value="NZ_VLXZ01000024.1"/>
</dbReference>
<dbReference type="GO" id="GO:0050897">
    <property type="term" value="F:cobalt ion binding"/>
    <property type="evidence" value="ECO:0007669"/>
    <property type="project" value="TreeGrafter"/>
</dbReference>
<dbReference type="GO" id="GO:0046870">
    <property type="term" value="F:cadmium ion binding"/>
    <property type="evidence" value="ECO:0007669"/>
    <property type="project" value="TreeGrafter"/>
</dbReference>
<dbReference type="GO" id="GO:1990170">
    <property type="term" value="P:stress response to cadmium ion"/>
    <property type="evidence" value="ECO:0007669"/>
    <property type="project" value="TreeGrafter"/>
</dbReference>
<dbReference type="InterPro" id="IPR036876">
    <property type="entry name" value="UVR_dom_sf"/>
</dbReference>
<dbReference type="PROSITE" id="PS50151">
    <property type="entry name" value="UVR"/>
    <property type="match status" value="1"/>
</dbReference>
<feature type="domain" description="UVR" evidence="1">
    <location>
        <begin position="135"/>
        <end position="170"/>
    </location>
</feature>
<protein>
    <recommendedName>
        <fullName evidence="1">UVR domain-containing protein</fullName>
    </recommendedName>
</protein>
<evidence type="ECO:0000313" key="3">
    <source>
        <dbReference type="Proteomes" id="UP000318521"/>
    </source>
</evidence>
<dbReference type="GO" id="GO:1990169">
    <property type="term" value="P:stress response to copper ion"/>
    <property type="evidence" value="ECO:0007669"/>
    <property type="project" value="TreeGrafter"/>
</dbReference>
<name>A0A553ZT56_9BACI</name>
<evidence type="ECO:0000259" key="1">
    <source>
        <dbReference type="PROSITE" id="PS50151"/>
    </source>
</evidence>
<keyword evidence="3" id="KW-1185">Reference proteome</keyword>
<gene>
    <name evidence="2" type="ORF">FN960_20470</name>
</gene>
<dbReference type="Gene3D" id="4.10.860.10">
    <property type="entry name" value="UVR domain"/>
    <property type="match status" value="1"/>
</dbReference>
<comment type="caution">
    <text evidence="2">The sequence shown here is derived from an EMBL/GenBank/DDBJ whole genome shotgun (WGS) entry which is preliminary data.</text>
</comment>
<dbReference type="InterPro" id="IPR001943">
    <property type="entry name" value="UVR_dom"/>
</dbReference>
<sequence>MKCQDCQQRQATLHFTKIINGEKTEIHLCEMCAKEKGEHIPGSNTFSIHQLLSGLLHFEHPDTQENEHKTAPKERMCEHCQMTYSQFVEIGRFGCASCYEAFDDKLDPVLRRVHSGNIRHHGKIPKRIGGGIKRQKQINALKMQIKEYIESEEFEKAAEVRDHIRSLEKQNQEHEEG</sequence>
<organism evidence="2 3">
    <name type="scientific">Alkalicoccobacillus porphyridii</name>
    <dbReference type="NCBI Taxonomy" id="2597270"/>
    <lineage>
        <taxon>Bacteria</taxon>
        <taxon>Bacillati</taxon>
        <taxon>Bacillota</taxon>
        <taxon>Bacilli</taxon>
        <taxon>Bacillales</taxon>
        <taxon>Bacillaceae</taxon>
        <taxon>Alkalicoccobacillus</taxon>
    </lineage>
</organism>
<accession>A0A553ZT56</accession>
<dbReference type="EMBL" id="VLXZ01000024">
    <property type="protein sequence ID" value="TSB44640.1"/>
    <property type="molecule type" value="Genomic_DNA"/>
</dbReference>
<dbReference type="GO" id="GO:0008270">
    <property type="term" value="F:zinc ion binding"/>
    <property type="evidence" value="ECO:0007669"/>
    <property type="project" value="TreeGrafter"/>
</dbReference>
<dbReference type="SUPFAM" id="SSF46600">
    <property type="entry name" value="C-terminal UvrC-binding domain of UvrB"/>
    <property type="match status" value="1"/>
</dbReference>
<dbReference type="PIRSF" id="PIRSF015034">
    <property type="entry name" value="YacH"/>
    <property type="match status" value="1"/>
</dbReference>
<dbReference type="GO" id="GO:0005507">
    <property type="term" value="F:copper ion binding"/>
    <property type="evidence" value="ECO:0007669"/>
    <property type="project" value="TreeGrafter"/>
</dbReference>
<dbReference type="PANTHER" id="PTHR38430:SF1">
    <property type="entry name" value="PROTEIN-ARGININE KINASE ACTIVATOR PROTEIN"/>
    <property type="match status" value="1"/>
</dbReference>
<proteinExistence type="predicted"/>
<reference evidence="2 3" key="1">
    <citation type="submission" date="2019-07" db="EMBL/GenBank/DDBJ databases">
        <authorList>
            <person name="Park Y.J."/>
            <person name="Jeong S.E."/>
            <person name="Jung H.S."/>
        </authorList>
    </citation>
    <scope>NUCLEOTIDE SEQUENCE [LARGE SCALE GENOMIC DNA]</scope>
    <source>
        <strain evidence="3">P16(2019)</strain>
    </source>
</reference>